<evidence type="ECO:0000256" key="3">
    <source>
        <dbReference type="ARBA" id="ARBA00022692"/>
    </source>
</evidence>
<evidence type="ECO:0000313" key="8">
    <source>
        <dbReference type="Proteomes" id="UP000281813"/>
    </source>
</evidence>
<protein>
    <submittedName>
        <fullName evidence="7">ATP synthase subunit I</fullName>
    </submittedName>
</protein>
<evidence type="ECO:0000256" key="2">
    <source>
        <dbReference type="ARBA" id="ARBA00022475"/>
    </source>
</evidence>
<evidence type="ECO:0000256" key="1">
    <source>
        <dbReference type="ARBA" id="ARBA00004651"/>
    </source>
</evidence>
<dbReference type="PANTHER" id="PTHR40035:SF1">
    <property type="entry name" value="ATP SYNTHASE PROTEIN I"/>
    <property type="match status" value="1"/>
</dbReference>
<dbReference type="RefSeq" id="WP_121131450.1">
    <property type="nucleotide sequence ID" value="NZ_JBHUFK010000065.1"/>
</dbReference>
<gene>
    <name evidence="7" type="ORF">D8M05_10215</name>
</gene>
<dbReference type="OrthoDB" id="2355635at2"/>
<name>A0A494YYU4_9BACI</name>
<evidence type="ECO:0000313" key="7">
    <source>
        <dbReference type="EMBL" id="RKQ15364.1"/>
    </source>
</evidence>
<organism evidence="7 8">
    <name type="scientific">Oceanobacillus bengalensis</name>
    <dbReference type="NCBI Taxonomy" id="1435466"/>
    <lineage>
        <taxon>Bacteria</taxon>
        <taxon>Bacillati</taxon>
        <taxon>Bacillota</taxon>
        <taxon>Bacilli</taxon>
        <taxon>Bacillales</taxon>
        <taxon>Bacillaceae</taxon>
        <taxon>Oceanobacillus</taxon>
    </lineage>
</organism>
<reference evidence="7 8" key="1">
    <citation type="journal article" date="2015" name="Antonie Van Leeuwenhoek">
        <title>Oceanobacillus bengalensis sp. nov., a bacterium isolated from seawater of the Bay of Bengal.</title>
        <authorList>
            <person name="Yongchang O."/>
            <person name="Xiang W."/>
            <person name="Wang G."/>
        </authorList>
    </citation>
    <scope>NUCLEOTIDE SEQUENCE [LARGE SCALE GENOMIC DNA]</scope>
    <source>
        <strain evidence="7 8">MCCC 1K00260</strain>
    </source>
</reference>
<evidence type="ECO:0000256" key="4">
    <source>
        <dbReference type="ARBA" id="ARBA00022989"/>
    </source>
</evidence>
<feature type="transmembrane region" description="Helical" evidence="6">
    <location>
        <begin position="73"/>
        <end position="92"/>
    </location>
</feature>
<dbReference type="Proteomes" id="UP000281813">
    <property type="component" value="Unassembled WGS sequence"/>
</dbReference>
<feature type="transmembrane region" description="Helical" evidence="6">
    <location>
        <begin position="34"/>
        <end position="52"/>
    </location>
</feature>
<dbReference type="AlphaFoldDB" id="A0A494YYU4"/>
<dbReference type="PANTHER" id="PTHR40035">
    <property type="entry name" value="ATP SYNTHASE PROTEIN I"/>
    <property type="match status" value="1"/>
</dbReference>
<dbReference type="EMBL" id="RBZO01000014">
    <property type="protein sequence ID" value="RKQ15364.1"/>
    <property type="molecule type" value="Genomic_DNA"/>
</dbReference>
<keyword evidence="4 6" id="KW-1133">Transmembrane helix</keyword>
<keyword evidence="5 6" id="KW-0472">Membrane</keyword>
<accession>A0A494YYU4</accession>
<comment type="caution">
    <text evidence="7">The sequence shown here is derived from an EMBL/GenBank/DDBJ whole genome shotgun (WGS) entry which is preliminary data.</text>
</comment>
<keyword evidence="3 6" id="KW-0812">Transmembrane</keyword>
<proteinExistence type="predicted"/>
<feature type="transmembrane region" description="Helical" evidence="6">
    <location>
        <begin position="12"/>
        <end position="28"/>
    </location>
</feature>
<dbReference type="InterPro" id="IPR039072">
    <property type="entry name" value="ATP_synth_I_Bacilli"/>
</dbReference>
<comment type="subcellular location">
    <subcellularLocation>
        <location evidence="1">Cell membrane</location>
        <topology evidence="1">Multi-pass membrane protein</topology>
    </subcellularLocation>
</comment>
<dbReference type="Pfam" id="PF03899">
    <property type="entry name" value="ATP-synt_I"/>
    <property type="match status" value="1"/>
</dbReference>
<evidence type="ECO:0000256" key="6">
    <source>
        <dbReference type="SAM" id="Phobius"/>
    </source>
</evidence>
<keyword evidence="8" id="KW-1185">Reference proteome</keyword>
<dbReference type="InterPro" id="IPR005598">
    <property type="entry name" value="ATP_synth_I"/>
</dbReference>
<sequence>MSEYDLMVRRQRKWMLYLLAIFVVGVGFTSYTRIFYGLLLGTTVSFYNLWLLQHKTKAFGKAVAEQGKARGGLGTFSRLAAAVLAVLIALRFEETFHIIAVVIGIVTSYFVLALDGIVQFITHSKKKQNIPNDN</sequence>
<keyword evidence="2" id="KW-1003">Cell membrane</keyword>
<feature type="transmembrane region" description="Helical" evidence="6">
    <location>
        <begin position="98"/>
        <end position="118"/>
    </location>
</feature>
<dbReference type="GO" id="GO:0005886">
    <property type="term" value="C:plasma membrane"/>
    <property type="evidence" value="ECO:0007669"/>
    <property type="project" value="UniProtKB-SubCell"/>
</dbReference>
<evidence type="ECO:0000256" key="5">
    <source>
        <dbReference type="ARBA" id="ARBA00023136"/>
    </source>
</evidence>